<keyword evidence="3" id="KW-1185">Reference proteome</keyword>
<evidence type="ECO:0000313" key="2">
    <source>
        <dbReference type="EMBL" id="PMB97144.1"/>
    </source>
</evidence>
<protein>
    <submittedName>
        <fullName evidence="2">Uncharacterized protein</fullName>
    </submittedName>
</protein>
<organism evidence="2 3">
    <name type="scientific">Brevibacterium luteolum</name>
    <dbReference type="NCBI Taxonomy" id="199591"/>
    <lineage>
        <taxon>Bacteria</taxon>
        <taxon>Bacillati</taxon>
        <taxon>Actinomycetota</taxon>
        <taxon>Actinomycetes</taxon>
        <taxon>Micrococcales</taxon>
        <taxon>Brevibacteriaceae</taxon>
        <taxon>Brevibacterium</taxon>
    </lineage>
</organism>
<sequence>MGQGGEGALGRTEGAEEEGEEEEKGVEGEEGHRVVGVRGFRHGLWRGLSLRKCDPMTLRYGDLARTGGPPVPGLSQLCDHAALMRGAL</sequence>
<comment type="caution">
    <text evidence="2">The sequence shown here is derived from an EMBL/GenBank/DDBJ whole genome shotgun (WGS) entry which is preliminary data.</text>
</comment>
<dbReference type="Proteomes" id="UP000235703">
    <property type="component" value="Unassembled WGS sequence"/>
</dbReference>
<name>A0A2N6PEN1_9MICO</name>
<proteinExistence type="predicted"/>
<evidence type="ECO:0000256" key="1">
    <source>
        <dbReference type="SAM" id="MobiDB-lite"/>
    </source>
</evidence>
<accession>A0A2N6PEN1</accession>
<evidence type="ECO:0000313" key="3">
    <source>
        <dbReference type="Proteomes" id="UP000235703"/>
    </source>
</evidence>
<feature type="region of interest" description="Disordered" evidence="1">
    <location>
        <begin position="1"/>
        <end position="33"/>
    </location>
</feature>
<gene>
    <name evidence="2" type="ORF">CJ198_12600</name>
</gene>
<reference evidence="2 3" key="1">
    <citation type="submission" date="2017-09" db="EMBL/GenBank/DDBJ databases">
        <title>Bacterial strain isolated from the female urinary microbiota.</title>
        <authorList>
            <person name="Thomas-White K."/>
            <person name="Kumar N."/>
            <person name="Forster S."/>
            <person name="Putonti C."/>
            <person name="Lawley T."/>
            <person name="Wolfe A.J."/>
        </authorList>
    </citation>
    <scope>NUCLEOTIDE SEQUENCE [LARGE SCALE GENOMIC DNA]</scope>
    <source>
        <strain evidence="2 3">UMB0680</strain>
    </source>
</reference>
<dbReference type="EMBL" id="PNFZ01000009">
    <property type="protein sequence ID" value="PMB97144.1"/>
    <property type="molecule type" value="Genomic_DNA"/>
</dbReference>
<dbReference type="AlphaFoldDB" id="A0A2N6PEN1"/>
<feature type="compositionally biased region" description="Acidic residues" evidence="1">
    <location>
        <begin position="15"/>
        <end position="24"/>
    </location>
</feature>